<dbReference type="PANTHER" id="PTHR43221:SF2">
    <property type="entry name" value="PROTEASE HTPX HOMOLOG"/>
    <property type="match status" value="1"/>
</dbReference>
<evidence type="ECO:0000256" key="1">
    <source>
        <dbReference type="ARBA" id="ARBA00022475"/>
    </source>
</evidence>
<keyword evidence="9 12" id="KW-0472">Membrane</keyword>
<evidence type="ECO:0000256" key="5">
    <source>
        <dbReference type="ARBA" id="ARBA00022801"/>
    </source>
</evidence>
<evidence type="ECO:0000259" key="13">
    <source>
        <dbReference type="Pfam" id="PF01435"/>
    </source>
</evidence>
<keyword evidence="6 10" id="KW-0862">Zinc</keyword>
<keyword evidence="7 12" id="KW-1133">Transmembrane helix</keyword>
<evidence type="ECO:0000313" key="15">
    <source>
        <dbReference type="Proteomes" id="UP001596145"/>
    </source>
</evidence>
<dbReference type="GO" id="GO:0046872">
    <property type="term" value="F:metal ion binding"/>
    <property type="evidence" value="ECO:0007669"/>
    <property type="project" value="UniProtKB-KW"/>
</dbReference>
<gene>
    <name evidence="14" type="ORF">ACFPJA_01190</name>
</gene>
<feature type="domain" description="Peptidase M48" evidence="13">
    <location>
        <begin position="81"/>
        <end position="301"/>
    </location>
</feature>
<keyword evidence="8 10" id="KW-0482">Metalloprotease</keyword>
<feature type="compositionally biased region" description="Basic and acidic residues" evidence="11">
    <location>
        <begin position="299"/>
        <end position="314"/>
    </location>
</feature>
<evidence type="ECO:0000256" key="11">
    <source>
        <dbReference type="SAM" id="MobiDB-lite"/>
    </source>
</evidence>
<proteinExistence type="inferred from homology"/>
<feature type="transmembrane region" description="Helical" evidence="12">
    <location>
        <begin position="168"/>
        <end position="187"/>
    </location>
</feature>
<evidence type="ECO:0000256" key="3">
    <source>
        <dbReference type="ARBA" id="ARBA00022692"/>
    </source>
</evidence>
<comment type="cofactor">
    <cofactor evidence="10">
        <name>Zn(2+)</name>
        <dbReference type="ChEBI" id="CHEBI:29105"/>
    </cofactor>
    <text evidence="10">Binds 1 zinc ion per subunit.</text>
</comment>
<comment type="similarity">
    <text evidence="10">Belongs to the peptidase M48 family.</text>
</comment>
<keyword evidence="2 10" id="KW-0645">Protease</keyword>
<protein>
    <submittedName>
        <fullName evidence="14">M48 family metallopeptidase</fullName>
        <ecNumber evidence="14">3.4.24.-</ecNumber>
    </submittedName>
</protein>
<evidence type="ECO:0000256" key="6">
    <source>
        <dbReference type="ARBA" id="ARBA00022833"/>
    </source>
</evidence>
<keyword evidence="3 12" id="KW-0812">Transmembrane</keyword>
<dbReference type="EMBL" id="JBHSKV010000001">
    <property type="protein sequence ID" value="MFC5133345.1"/>
    <property type="molecule type" value="Genomic_DNA"/>
</dbReference>
<evidence type="ECO:0000256" key="4">
    <source>
        <dbReference type="ARBA" id="ARBA00022723"/>
    </source>
</evidence>
<evidence type="ECO:0000256" key="7">
    <source>
        <dbReference type="ARBA" id="ARBA00022989"/>
    </source>
</evidence>
<dbReference type="GO" id="GO:0008237">
    <property type="term" value="F:metallopeptidase activity"/>
    <property type="evidence" value="ECO:0007669"/>
    <property type="project" value="UniProtKB-KW"/>
</dbReference>
<dbReference type="GO" id="GO:0006508">
    <property type="term" value="P:proteolysis"/>
    <property type="evidence" value="ECO:0007669"/>
    <property type="project" value="UniProtKB-KW"/>
</dbReference>
<organism evidence="14 15">
    <name type="scientific">Halorubrum glutamatedens</name>
    <dbReference type="NCBI Taxonomy" id="2707018"/>
    <lineage>
        <taxon>Archaea</taxon>
        <taxon>Methanobacteriati</taxon>
        <taxon>Methanobacteriota</taxon>
        <taxon>Stenosarchaea group</taxon>
        <taxon>Halobacteria</taxon>
        <taxon>Halobacteriales</taxon>
        <taxon>Haloferacaceae</taxon>
        <taxon>Halorubrum</taxon>
    </lineage>
</organism>
<keyword evidence="4" id="KW-0479">Metal-binding</keyword>
<keyword evidence="15" id="KW-1185">Reference proteome</keyword>
<comment type="caution">
    <text evidence="14">The sequence shown here is derived from an EMBL/GenBank/DDBJ whole genome shotgun (WGS) entry which is preliminary data.</text>
</comment>
<dbReference type="EC" id="3.4.24.-" evidence="14"/>
<evidence type="ECO:0000313" key="14">
    <source>
        <dbReference type="EMBL" id="MFC5133345.1"/>
    </source>
</evidence>
<accession>A0ABD5QME2</accession>
<evidence type="ECO:0000256" key="10">
    <source>
        <dbReference type="RuleBase" id="RU003983"/>
    </source>
</evidence>
<feature type="transmembrane region" description="Helical" evidence="12">
    <location>
        <begin position="207"/>
        <end position="226"/>
    </location>
</feature>
<evidence type="ECO:0000256" key="12">
    <source>
        <dbReference type="SAM" id="Phobius"/>
    </source>
</evidence>
<evidence type="ECO:0000256" key="2">
    <source>
        <dbReference type="ARBA" id="ARBA00022670"/>
    </source>
</evidence>
<dbReference type="RefSeq" id="WP_122103982.1">
    <property type="nucleotide sequence ID" value="NZ_JBHSKV010000001.1"/>
</dbReference>
<dbReference type="InterPro" id="IPR001915">
    <property type="entry name" value="Peptidase_M48"/>
</dbReference>
<dbReference type="AlphaFoldDB" id="A0ABD5QME2"/>
<keyword evidence="1" id="KW-1003">Cell membrane</keyword>
<evidence type="ECO:0000256" key="8">
    <source>
        <dbReference type="ARBA" id="ARBA00023049"/>
    </source>
</evidence>
<sequence>MARLAFRLATTTVGVALLAGYLAAAFLVFRTLRALWSLRPGAAGTVLLLVAVTLGSAYLSYRFGTARLLAAVDADPIPRERAPELHRRLDALVARMAVDRPTLYVADARAPNAFAVGGPGGGALVVDRSLFRLLPPRELEAILAHELAHLETKDGLAAALVDGFARTVVGLFTLATLPALLALSGLAGGSAWIRGRPGDRSGTFARLHRLLAGGLVASFVLVTLLARTHSRRREFVADDRAAEVTGDPLALARALRRIDRATDPTWPFASLSTHRDTDDPLERWLSTHPPTADRIERLRRRAGAESARRGREDWTGVPVR</sequence>
<feature type="transmembrane region" description="Helical" evidence="12">
    <location>
        <begin position="40"/>
        <end position="61"/>
    </location>
</feature>
<dbReference type="Pfam" id="PF01435">
    <property type="entry name" value="Peptidase_M48"/>
    <property type="match status" value="1"/>
</dbReference>
<evidence type="ECO:0000256" key="9">
    <source>
        <dbReference type="ARBA" id="ARBA00023136"/>
    </source>
</evidence>
<dbReference type="PANTHER" id="PTHR43221">
    <property type="entry name" value="PROTEASE HTPX"/>
    <property type="match status" value="1"/>
</dbReference>
<feature type="region of interest" description="Disordered" evidence="11">
    <location>
        <begin position="299"/>
        <end position="320"/>
    </location>
</feature>
<name>A0ABD5QME2_9EURY</name>
<dbReference type="InterPro" id="IPR050083">
    <property type="entry name" value="HtpX_protease"/>
</dbReference>
<keyword evidence="5 10" id="KW-0378">Hydrolase</keyword>
<dbReference type="Proteomes" id="UP001596145">
    <property type="component" value="Unassembled WGS sequence"/>
</dbReference>
<reference evidence="14 15" key="1">
    <citation type="journal article" date="2019" name="Int. J. Syst. Evol. Microbiol.">
        <title>The Global Catalogue of Microorganisms (GCM) 10K type strain sequencing project: providing services to taxonomists for standard genome sequencing and annotation.</title>
        <authorList>
            <consortium name="The Broad Institute Genomics Platform"/>
            <consortium name="The Broad Institute Genome Sequencing Center for Infectious Disease"/>
            <person name="Wu L."/>
            <person name="Ma J."/>
        </authorList>
    </citation>
    <scope>NUCLEOTIDE SEQUENCE [LARGE SCALE GENOMIC DNA]</scope>
    <source>
        <strain evidence="14 15">CGMCC 1.16026</strain>
    </source>
</reference>
<dbReference type="Gene3D" id="3.30.2010.10">
    <property type="entry name" value="Metalloproteases ('zincins'), catalytic domain"/>
    <property type="match status" value="1"/>
</dbReference>